<dbReference type="Pfam" id="PF07690">
    <property type="entry name" value="MFS_1"/>
    <property type="match status" value="1"/>
</dbReference>
<feature type="domain" description="Major facilitator superfamily (MFS) profile" evidence="8">
    <location>
        <begin position="21"/>
        <end position="504"/>
    </location>
</feature>
<dbReference type="InterPro" id="IPR011701">
    <property type="entry name" value="MFS"/>
</dbReference>
<feature type="transmembrane region" description="Helical" evidence="7">
    <location>
        <begin position="208"/>
        <end position="229"/>
    </location>
</feature>
<feature type="transmembrane region" description="Helical" evidence="7">
    <location>
        <begin position="339"/>
        <end position="358"/>
    </location>
</feature>
<feature type="transmembrane region" description="Helical" evidence="7">
    <location>
        <begin position="480"/>
        <end position="500"/>
    </location>
</feature>
<evidence type="ECO:0000256" key="2">
    <source>
        <dbReference type="ARBA" id="ARBA00022448"/>
    </source>
</evidence>
<evidence type="ECO:0000313" key="9">
    <source>
        <dbReference type="EMBL" id="AVK96922.1"/>
    </source>
</evidence>
<evidence type="ECO:0000313" key="10">
    <source>
        <dbReference type="EMBL" id="SUV17236.1"/>
    </source>
</evidence>
<dbReference type="InterPro" id="IPR036259">
    <property type="entry name" value="MFS_trans_sf"/>
</dbReference>
<reference evidence="10 12" key="2">
    <citation type="submission" date="2018-06" db="EMBL/GenBank/DDBJ databases">
        <authorList>
            <consortium name="Pathogen Informatics"/>
            <person name="Doyle S."/>
        </authorList>
    </citation>
    <scope>NUCLEOTIDE SEQUENCE [LARGE SCALE GENOMIC DNA]</scope>
    <source>
        <strain evidence="10 12">NCTC10338</strain>
    </source>
</reference>
<dbReference type="GO" id="GO:0005886">
    <property type="term" value="C:plasma membrane"/>
    <property type="evidence" value="ECO:0007669"/>
    <property type="project" value="UniProtKB-SubCell"/>
</dbReference>
<dbReference type="Proteomes" id="UP000238825">
    <property type="component" value="Chromosome"/>
</dbReference>
<evidence type="ECO:0000256" key="6">
    <source>
        <dbReference type="ARBA" id="ARBA00023136"/>
    </source>
</evidence>
<gene>
    <name evidence="10" type="primary">qacA</name>
    <name evidence="9" type="ORF">LS41612_11945</name>
    <name evidence="10" type="ORF">NCTC10338_02329</name>
</gene>
<keyword evidence="5 7" id="KW-1133">Transmembrane helix</keyword>
<feature type="transmembrane region" description="Helical" evidence="7">
    <location>
        <begin position="274"/>
        <end position="296"/>
    </location>
</feature>
<feature type="transmembrane region" description="Helical" evidence="7">
    <location>
        <begin position="87"/>
        <end position="106"/>
    </location>
</feature>
<protein>
    <submittedName>
        <fullName evidence="10">EmrB/QacA subfamily drug resistance transporter</fullName>
    </submittedName>
    <submittedName>
        <fullName evidence="9">MFS transporter</fullName>
    </submittedName>
</protein>
<reference evidence="9 11" key="1">
    <citation type="submission" date="2017-03" db="EMBL/GenBank/DDBJ databases">
        <title>The whole genome sequencing and assembly of Lysinibacillus sphaericus DSM 28T strain.</title>
        <authorList>
            <person name="Lee Y.-J."/>
            <person name="Yi H."/>
            <person name="Bahn Y.-S."/>
            <person name="Kim J.F."/>
            <person name="Lee D.-W."/>
        </authorList>
    </citation>
    <scope>NUCLEOTIDE SEQUENCE [LARGE SCALE GENOMIC DNA]</scope>
    <source>
        <strain evidence="9 11">DSM 28</strain>
    </source>
</reference>
<evidence type="ECO:0000256" key="1">
    <source>
        <dbReference type="ARBA" id="ARBA00004651"/>
    </source>
</evidence>
<evidence type="ECO:0000313" key="11">
    <source>
        <dbReference type="Proteomes" id="UP000238825"/>
    </source>
</evidence>
<organism evidence="9 11">
    <name type="scientific">Lysinibacillus sphaericus</name>
    <name type="common">Bacillus sphaericus</name>
    <dbReference type="NCBI Taxonomy" id="1421"/>
    <lineage>
        <taxon>Bacteria</taxon>
        <taxon>Bacillati</taxon>
        <taxon>Bacillota</taxon>
        <taxon>Bacilli</taxon>
        <taxon>Bacillales</taxon>
        <taxon>Bacillaceae</taxon>
        <taxon>Lysinibacillus</taxon>
    </lineage>
</organism>
<feature type="transmembrane region" description="Helical" evidence="7">
    <location>
        <begin position="364"/>
        <end position="384"/>
    </location>
</feature>
<keyword evidence="2" id="KW-0813">Transport</keyword>
<dbReference type="AlphaFoldDB" id="A0A2S0K0K3"/>
<evidence type="ECO:0000256" key="3">
    <source>
        <dbReference type="ARBA" id="ARBA00022475"/>
    </source>
</evidence>
<dbReference type="PANTHER" id="PTHR42718:SF47">
    <property type="entry name" value="METHYL VIOLOGEN RESISTANCE PROTEIN SMVA"/>
    <property type="match status" value="1"/>
</dbReference>
<dbReference type="PANTHER" id="PTHR42718">
    <property type="entry name" value="MAJOR FACILITATOR SUPERFAMILY MULTIDRUG TRANSPORTER MFSC"/>
    <property type="match status" value="1"/>
</dbReference>
<feature type="transmembrane region" description="Helical" evidence="7">
    <location>
        <begin position="112"/>
        <end position="133"/>
    </location>
</feature>
<evidence type="ECO:0000256" key="7">
    <source>
        <dbReference type="SAM" id="Phobius"/>
    </source>
</evidence>
<dbReference type="GO" id="GO:0022857">
    <property type="term" value="F:transmembrane transporter activity"/>
    <property type="evidence" value="ECO:0007669"/>
    <property type="project" value="InterPro"/>
</dbReference>
<feature type="transmembrane region" description="Helical" evidence="7">
    <location>
        <begin position="405"/>
        <end position="426"/>
    </location>
</feature>
<accession>A0A2S0K0K3</accession>
<dbReference type="PROSITE" id="PS50850">
    <property type="entry name" value="MFS"/>
    <property type="match status" value="1"/>
</dbReference>
<feature type="transmembrane region" description="Helical" evidence="7">
    <location>
        <begin position="308"/>
        <end position="332"/>
    </location>
</feature>
<dbReference type="Gene3D" id="1.20.1720.10">
    <property type="entry name" value="Multidrug resistance protein D"/>
    <property type="match status" value="1"/>
</dbReference>
<sequence>MEEKSVSPFVTIVKSKPKLLALLIILLPVLSVTIDNTILSFALPQLTYALSPSAAQQLWIIDAYALVLASLLVTMGGIGDRKGHKKVLFIGSLGFSIISFIVIFSQNAGQIIAGRAALGFFGAMILPATLALIRSTFLDREERRLVVAAWATCLTIGSVLGPIIGGVLLTFFSWHAIFLISIPFFIPVIFFIRNFITESQEKLTGRVDFFSIGMSFIAMFGIMFGLKQVATGGEWQVSLLSIGIGAIFAVLFVKRQLVLPNPLLDMSLFRNKSFSSLVFINMVSLGSLIGFIFFATQLLQISHRISPLISSFILVPGEILAIISGIGIVVIAQKVKPNFIISVSLILIAISFLAVYSLTLTPLIIGLAFLFISSGVGIITTVSNDLIISSVIPEKAGGASSVSETAYEVGVVLGTTLIGGAITWWYRQSFLLPDYLQTKISEGSTDTLAGTLAVSESLPKDLSTDLLNIANSAFLKGVEYTSLAAFCFILLTAILTFFFIKEEHPSNH</sequence>
<feature type="transmembrane region" description="Helical" evidence="7">
    <location>
        <begin position="174"/>
        <end position="196"/>
    </location>
</feature>
<evidence type="ECO:0000259" key="8">
    <source>
        <dbReference type="PROSITE" id="PS50850"/>
    </source>
</evidence>
<dbReference type="GeneID" id="48276910"/>
<evidence type="ECO:0000256" key="5">
    <source>
        <dbReference type="ARBA" id="ARBA00022989"/>
    </source>
</evidence>
<keyword evidence="6 7" id="KW-0472">Membrane</keyword>
<dbReference type="CDD" id="cd17321">
    <property type="entry name" value="MFS_MMR_MDR_like"/>
    <property type="match status" value="1"/>
</dbReference>
<feature type="transmembrane region" description="Helical" evidence="7">
    <location>
        <begin position="145"/>
        <end position="168"/>
    </location>
</feature>
<dbReference type="Gene3D" id="1.20.1250.20">
    <property type="entry name" value="MFS general substrate transporter like domains"/>
    <property type="match status" value="1"/>
</dbReference>
<feature type="transmembrane region" description="Helical" evidence="7">
    <location>
        <begin position="55"/>
        <end position="75"/>
    </location>
</feature>
<keyword evidence="3" id="KW-1003">Cell membrane</keyword>
<proteinExistence type="predicted"/>
<comment type="subcellular location">
    <subcellularLocation>
        <location evidence="1">Cell membrane</location>
        <topology evidence="1">Multi-pass membrane protein</topology>
    </subcellularLocation>
</comment>
<name>A0A2S0K0K3_LYSSH</name>
<dbReference type="InterPro" id="IPR020846">
    <property type="entry name" value="MFS_dom"/>
</dbReference>
<feature type="transmembrane region" description="Helical" evidence="7">
    <location>
        <begin position="235"/>
        <end position="253"/>
    </location>
</feature>
<dbReference type="Proteomes" id="UP000255295">
    <property type="component" value="Unassembled WGS sequence"/>
</dbReference>
<dbReference type="RefSeq" id="WP_024361677.1">
    <property type="nucleotide sequence ID" value="NZ_BJNS01000010.1"/>
</dbReference>
<keyword evidence="4 7" id="KW-0812">Transmembrane</keyword>
<evidence type="ECO:0000256" key="4">
    <source>
        <dbReference type="ARBA" id="ARBA00022692"/>
    </source>
</evidence>
<dbReference type="EMBL" id="CP019980">
    <property type="protein sequence ID" value="AVK96922.1"/>
    <property type="molecule type" value="Genomic_DNA"/>
</dbReference>
<dbReference type="SUPFAM" id="SSF103473">
    <property type="entry name" value="MFS general substrate transporter"/>
    <property type="match status" value="1"/>
</dbReference>
<dbReference type="EMBL" id="UFSZ01000001">
    <property type="protein sequence ID" value="SUV17236.1"/>
    <property type="molecule type" value="Genomic_DNA"/>
</dbReference>
<evidence type="ECO:0000313" key="12">
    <source>
        <dbReference type="Proteomes" id="UP000255295"/>
    </source>
</evidence>